<dbReference type="EMBL" id="JBHUCX010000027">
    <property type="protein sequence ID" value="MFD1675186.1"/>
    <property type="molecule type" value="Genomic_DNA"/>
</dbReference>
<dbReference type="InterPro" id="IPR000412">
    <property type="entry name" value="ABC_2_transport"/>
</dbReference>
<dbReference type="RefSeq" id="WP_377943059.1">
    <property type="nucleotide sequence ID" value="NZ_JBHUCX010000027.1"/>
</dbReference>
<dbReference type="InterPro" id="IPR051784">
    <property type="entry name" value="Nod_factor_ABC_transporter"/>
</dbReference>
<dbReference type="InterPro" id="IPR013525">
    <property type="entry name" value="ABC2_TM"/>
</dbReference>
<feature type="transmembrane region" description="Helical" evidence="5">
    <location>
        <begin position="20"/>
        <end position="38"/>
    </location>
</feature>
<keyword evidence="4 5" id="KW-0472">Membrane</keyword>
<dbReference type="PANTHER" id="PTHR43229:SF2">
    <property type="entry name" value="NODULATION PROTEIN J"/>
    <property type="match status" value="1"/>
</dbReference>
<feature type="transmembrane region" description="Helical" evidence="5">
    <location>
        <begin position="162"/>
        <end position="182"/>
    </location>
</feature>
<evidence type="ECO:0000256" key="4">
    <source>
        <dbReference type="ARBA" id="ARBA00023136"/>
    </source>
</evidence>
<protein>
    <submittedName>
        <fullName evidence="7">ABC transporter permease</fullName>
    </submittedName>
</protein>
<evidence type="ECO:0000256" key="5">
    <source>
        <dbReference type="SAM" id="Phobius"/>
    </source>
</evidence>
<keyword evidence="8" id="KW-1185">Reference proteome</keyword>
<dbReference type="PANTHER" id="PTHR43229">
    <property type="entry name" value="NODULATION PROTEIN J"/>
    <property type="match status" value="1"/>
</dbReference>
<reference evidence="8" key="1">
    <citation type="journal article" date="2019" name="Int. J. Syst. Evol. Microbiol.">
        <title>The Global Catalogue of Microorganisms (GCM) 10K type strain sequencing project: providing services to taxonomists for standard genome sequencing and annotation.</title>
        <authorList>
            <consortium name="The Broad Institute Genomics Platform"/>
            <consortium name="The Broad Institute Genome Sequencing Center for Infectious Disease"/>
            <person name="Wu L."/>
            <person name="Ma J."/>
        </authorList>
    </citation>
    <scope>NUCLEOTIDE SEQUENCE [LARGE SCALE GENOMIC DNA]</scope>
    <source>
        <strain evidence="8">CGMCC 1.12286</strain>
    </source>
</reference>
<feature type="transmembrane region" description="Helical" evidence="5">
    <location>
        <begin position="221"/>
        <end position="240"/>
    </location>
</feature>
<dbReference type="PIRSF" id="PIRSF006648">
    <property type="entry name" value="DrrB"/>
    <property type="match status" value="1"/>
</dbReference>
<proteinExistence type="predicted"/>
<dbReference type="Proteomes" id="UP001597079">
    <property type="component" value="Unassembled WGS sequence"/>
</dbReference>
<comment type="subcellular location">
    <subcellularLocation>
        <location evidence="1">Membrane</location>
        <topology evidence="1">Multi-pass membrane protein</topology>
    </subcellularLocation>
</comment>
<name>A0ABW4JHK8_9BACL</name>
<evidence type="ECO:0000313" key="8">
    <source>
        <dbReference type="Proteomes" id="UP001597079"/>
    </source>
</evidence>
<sequence length="248" mass="27429">MNWLTQCKYEILRNLRNRRFAFFSVLLPVGFYFLFVNLDGPNMRINGTNWASYYMISMATFSVVGGGLNGMASKIAFERTQGWLRLVQTTPLRPFNYVTTKIVASLLMNLIQVFILFALASIFEPVHLTVGIWIISALFIAVGGLVFIVLGMLIGQLIGMDAANIVASAVYFALSIFGGLWFPVTILPAFLKHVAEGIPTYHLAHLAWQLAGSHLPTVGDVAILVGYFALFSLLAIWVTGTRTESRAV</sequence>
<gene>
    <name evidence="7" type="ORF">ACFSB2_10825</name>
</gene>
<feature type="transmembrane region" description="Helical" evidence="5">
    <location>
        <begin position="102"/>
        <end position="123"/>
    </location>
</feature>
<organism evidence="7 8">
    <name type="scientific">Alicyclobacillus fodiniaquatilis</name>
    <dbReference type="NCBI Taxonomy" id="1661150"/>
    <lineage>
        <taxon>Bacteria</taxon>
        <taxon>Bacillati</taxon>
        <taxon>Bacillota</taxon>
        <taxon>Bacilli</taxon>
        <taxon>Bacillales</taxon>
        <taxon>Alicyclobacillaceae</taxon>
        <taxon>Alicyclobacillus</taxon>
    </lineage>
</organism>
<evidence type="ECO:0000256" key="1">
    <source>
        <dbReference type="ARBA" id="ARBA00004141"/>
    </source>
</evidence>
<feature type="transmembrane region" description="Helical" evidence="5">
    <location>
        <begin position="129"/>
        <end position="150"/>
    </location>
</feature>
<keyword evidence="2 5" id="KW-0812">Transmembrane</keyword>
<feature type="domain" description="ABC-2 type transporter transmembrane" evidence="6">
    <location>
        <begin position="46"/>
        <end position="237"/>
    </location>
</feature>
<evidence type="ECO:0000256" key="2">
    <source>
        <dbReference type="ARBA" id="ARBA00022692"/>
    </source>
</evidence>
<feature type="transmembrane region" description="Helical" evidence="5">
    <location>
        <begin position="50"/>
        <end position="71"/>
    </location>
</feature>
<evidence type="ECO:0000256" key="3">
    <source>
        <dbReference type="ARBA" id="ARBA00022989"/>
    </source>
</evidence>
<dbReference type="Pfam" id="PF12698">
    <property type="entry name" value="ABC2_membrane_3"/>
    <property type="match status" value="1"/>
</dbReference>
<keyword evidence="3 5" id="KW-1133">Transmembrane helix</keyword>
<accession>A0ABW4JHK8</accession>
<comment type="caution">
    <text evidence="7">The sequence shown here is derived from an EMBL/GenBank/DDBJ whole genome shotgun (WGS) entry which is preliminary data.</text>
</comment>
<evidence type="ECO:0000313" key="7">
    <source>
        <dbReference type="EMBL" id="MFD1675186.1"/>
    </source>
</evidence>
<evidence type="ECO:0000259" key="6">
    <source>
        <dbReference type="Pfam" id="PF12698"/>
    </source>
</evidence>